<protein>
    <submittedName>
        <fullName evidence="2">Uncharacterized protein</fullName>
    </submittedName>
</protein>
<dbReference type="PANTHER" id="PTHR47290:SF4">
    <property type="entry name" value="RING FINGER PROTEIN"/>
    <property type="match status" value="1"/>
</dbReference>
<evidence type="ECO:0000313" key="3">
    <source>
        <dbReference type="Proteomes" id="UP000030748"/>
    </source>
</evidence>
<feature type="compositionally biased region" description="Basic and acidic residues" evidence="1">
    <location>
        <begin position="56"/>
        <end position="82"/>
    </location>
</feature>
<organism evidence="2 3">
    <name type="scientific">Erythranthe guttata</name>
    <name type="common">Yellow monkey flower</name>
    <name type="synonym">Mimulus guttatus</name>
    <dbReference type="NCBI Taxonomy" id="4155"/>
    <lineage>
        <taxon>Eukaryota</taxon>
        <taxon>Viridiplantae</taxon>
        <taxon>Streptophyta</taxon>
        <taxon>Embryophyta</taxon>
        <taxon>Tracheophyta</taxon>
        <taxon>Spermatophyta</taxon>
        <taxon>Magnoliopsida</taxon>
        <taxon>eudicotyledons</taxon>
        <taxon>Gunneridae</taxon>
        <taxon>Pentapetalae</taxon>
        <taxon>asterids</taxon>
        <taxon>lamiids</taxon>
        <taxon>Lamiales</taxon>
        <taxon>Phrymaceae</taxon>
        <taxon>Erythranthe</taxon>
    </lineage>
</organism>
<gene>
    <name evidence="2" type="ORF">MIMGU_mgv1a023260mg</name>
</gene>
<proteinExistence type="predicted"/>
<dbReference type="PANTHER" id="PTHR47290">
    <property type="entry name" value="RING FINGER PROTEIN"/>
    <property type="match status" value="1"/>
</dbReference>
<keyword evidence="3" id="KW-1185">Reference proteome</keyword>
<feature type="region of interest" description="Disordered" evidence="1">
    <location>
        <begin position="56"/>
        <end position="126"/>
    </location>
</feature>
<name>A0A022RAT6_ERYGU</name>
<dbReference type="STRING" id="4155.A0A022RAT6"/>
<sequence length="336" mass="37382">MTMFTAENRQQHQQSCGGYGVYGGGGVEGFGGGMSHSLEGCYILSDHQILMAAAEEDHHSTAVEDDRKAESSSKDDELVITRDEEDEEQEQEEEEEEQGWLQLGIGGGRSHQIKKQNGKNNVNENKNESGRVELELMPSSSNNNNNSSQLTMRSTFAPPLFPEFRAPRPVLNFETSGGGGGFISPPSSSFLLQQYGISSTNYYPHQEMNWAAFRHVPIISNIGGTASSSQTSSSLTYYPRPQFQLYAAGVDMDAAAAAAAMDFRVIPPPRRPHSGIWFMLQASQNQEKEPFLPQITKSYLRIKDGGMTIRLVIKYLVNKLRLDNESEMCKFEDQYE</sequence>
<dbReference type="Proteomes" id="UP000030748">
    <property type="component" value="Unassembled WGS sequence"/>
</dbReference>
<dbReference type="GO" id="GO:0006355">
    <property type="term" value="P:regulation of DNA-templated transcription"/>
    <property type="evidence" value="ECO:0000318"/>
    <property type="project" value="GO_Central"/>
</dbReference>
<dbReference type="AlphaFoldDB" id="A0A022RAT6"/>
<evidence type="ECO:0000256" key="1">
    <source>
        <dbReference type="SAM" id="MobiDB-lite"/>
    </source>
</evidence>
<accession>A0A022RAT6</accession>
<dbReference type="EMBL" id="KI630536">
    <property type="protein sequence ID" value="EYU37361.1"/>
    <property type="molecule type" value="Genomic_DNA"/>
</dbReference>
<dbReference type="GO" id="GO:0005634">
    <property type="term" value="C:nucleus"/>
    <property type="evidence" value="ECO:0000318"/>
    <property type="project" value="GO_Central"/>
</dbReference>
<dbReference type="InterPro" id="IPR044171">
    <property type="entry name" value="LAX2-like"/>
</dbReference>
<dbReference type="eggNOG" id="KOG2660">
    <property type="taxonomic scope" value="Eukaryota"/>
</dbReference>
<evidence type="ECO:0000313" key="2">
    <source>
        <dbReference type="EMBL" id="EYU37361.1"/>
    </source>
</evidence>
<feature type="compositionally biased region" description="Acidic residues" evidence="1">
    <location>
        <begin position="83"/>
        <end position="98"/>
    </location>
</feature>
<reference evidence="2 3" key="1">
    <citation type="journal article" date="2013" name="Proc. Natl. Acad. Sci. U.S.A.">
        <title>Fine-scale variation in meiotic recombination in Mimulus inferred from population shotgun sequencing.</title>
        <authorList>
            <person name="Hellsten U."/>
            <person name="Wright K.M."/>
            <person name="Jenkins J."/>
            <person name="Shu S."/>
            <person name="Yuan Y."/>
            <person name="Wessler S.R."/>
            <person name="Schmutz J."/>
            <person name="Willis J.H."/>
            <person name="Rokhsar D.S."/>
        </authorList>
    </citation>
    <scope>NUCLEOTIDE SEQUENCE [LARGE SCALE GENOMIC DNA]</scope>
    <source>
        <strain evidence="3">cv. DUN x IM62</strain>
    </source>
</reference>